<dbReference type="Proteomes" id="UP000485367">
    <property type="component" value="Unassembled WGS sequence"/>
</dbReference>
<name>A0A1V5SBF2_9BACT</name>
<dbReference type="PANTHER" id="PTHR37948">
    <property type="entry name" value="ZGC:113208"/>
    <property type="match status" value="1"/>
</dbReference>
<sequence length="167" mass="20332">MKKKIVVNDKMQKNYRYELTEKAGENFDPLFKSELSPKQMLELGVFGGKYMTDCKAEFPKSWFEKARLDSKKHDPEKNFFGVNASSPLSLWREKGWIHEDDPRGWFQWYCRYYMGRRHEDDERQIKRWRAFRRHLSQVQKHCVKGDQSCRRKQRQALLNWAYDSRDI</sequence>
<organism evidence="1">
    <name type="scientific">candidate division WS2 bacterium ADurb.Bin280</name>
    <dbReference type="NCBI Taxonomy" id="1852829"/>
    <lineage>
        <taxon>Bacteria</taxon>
        <taxon>candidate division WS2</taxon>
    </lineage>
</organism>
<comment type="caution">
    <text evidence="1">The sequence shown here is derived from an EMBL/GenBank/DDBJ whole genome shotgun (WGS) entry which is preliminary data.</text>
</comment>
<protein>
    <submittedName>
        <fullName evidence="1">Uncharacterized protein</fullName>
    </submittedName>
</protein>
<proteinExistence type="predicted"/>
<gene>
    <name evidence="1" type="ORF">BWY43_00776</name>
</gene>
<dbReference type="PANTHER" id="PTHR37948:SF1">
    <property type="entry name" value="BLL5189 PROTEIN"/>
    <property type="match status" value="1"/>
</dbReference>
<dbReference type="AlphaFoldDB" id="A0A1V5SBF2"/>
<evidence type="ECO:0000313" key="1">
    <source>
        <dbReference type="EMBL" id="OQA51869.1"/>
    </source>
</evidence>
<accession>A0A1V5SBF2</accession>
<dbReference type="EMBL" id="MWBO01000059">
    <property type="protein sequence ID" value="OQA51869.1"/>
    <property type="molecule type" value="Genomic_DNA"/>
</dbReference>
<reference evidence="1" key="1">
    <citation type="submission" date="2017-02" db="EMBL/GenBank/DDBJ databases">
        <title>Delving into the versatile metabolic prowess of the omnipresent phylum Bacteroidetes.</title>
        <authorList>
            <person name="Nobu M.K."/>
            <person name="Mei R."/>
            <person name="Narihiro T."/>
            <person name="Kuroda K."/>
            <person name="Liu W.-T."/>
        </authorList>
    </citation>
    <scope>NUCLEOTIDE SEQUENCE</scope>
    <source>
        <strain evidence="1">ADurb.Bin280</strain>
    </source>
</reference>